<keyword evidence="3" id="KW-1015">Disulfide bond</keyword>
<evidence type="ECO:0000313" key="6">
    <source>
        <dbReference type="Proteomes" id="UP000278627"/>
    </source>
</evidence>
<protein>
    <submittedName>
        <fullName evidence="7">PRORP domain-containing protein</fullName>
    </submittedName>
</protein>
<dbReference type="GO" id="GO:0005739">
    <property type="term" value="C:mitochondrion"/>
    <property type="evidence" value="ECO:0007669"/>
    <property type="project" value="UniProtKB-SubCell"/>
</dbReference>
<reference evidence="7" key="1">
    <citation type="submission" date="2017-02" db="UniProtKB">
        <authorList>
            <consortium name="WormBaseParasite"/>
        </authorList>
    </citation>
    <scope>IDENTIFICATION</scope>
</reference>
<dbReference type="WBParaSite" id="BPAG_0000998601-mRNA-1">
    <property type="protein sequence ID" value="BPAG_0000998601-mRNA-1"/>
    <property type="gene ID" value="BPAG_0000998601"/>
</dbReference>
<evidence type="ECO:0000313" key="7">
    <source>
        <dbReference type="WBParaSite" id="BPAG_0000998601-mRNA-1"/>
    </source>
</evidence>
<dbReference type="InterPro" id="IPR036549">
    <property type="entry name" value="CX6/COA6-like_sf"/>
</dbReference>
<organism evidence="7">
    <name type="scientific">Brugia pahangi</name>
    <name type="common">Filarial nematode worm</name>
    <dbReference type="NCBI Taxonomy" id="6280"/>
    <lineage>
        <taxon>Eukaryota</taxon>
        <taxon>Metazoa</taxon>
        <taxon>Ecdysozoa</taxon>
        <taxon>Nematoda</taxon>
        <taxon>Chromadorea</taxon>
        <taxon>Rhabditida</taxon>
        <taxon>Spirurina</taxon>
        <taxon>Spiruromorpha</taxon>
        <taxon>Filarioidea</taxon>
        <taxon>Onchocercidae</taxon>
        <taxon>Brugia</taxon>
    </lineage>
</organism>
<evidence type="ECO:0000256" key="1">
    <source>
        <dbReference type="ARBA" id="ARBA00004173"/>
    </source>
</evidence>
<dbReference type="PANTHER" id="PTHR46690">
    <property type="entry name" value="CYTOCHROME C OXIDASE ASSEMBLY FACTOR 6 HOMOLOG"/>
    <property type="match status" value="1"/>
</dbReference>
<proteinExistence type="predicted"/>
<comment type="subcellular location">
    <subcellularLocation>
        <location evidence="1">Mitochondrion</location>
    </subcellularLocation>
</comment>
<dbReference type="InterPro" id="IPR031595">
    <property type="entry name" value="PRORP_C"/>
</dbReference>
<dbReference type="PANTHER" id="PTHR46690:SF1">
    <property type="entry name" value="CYTOCHROME C OXIDASE ASSEMBLY FACTOR 6 HOMOLOG"/>
    <property type="match status" value="1"/>
</dbReference>
<dbReference type="InterPro" id="IPR048280">
    <property type="entry name" value="COX6B-like"/>
</dbReference>
<dbReference type="Gene3D" id="1.10.10.140">
    <property type="entry name" value="Cytochrome c oxidase, subunit VIb"/>
    <property type="match status" value="1"/>
</dbReference>
<gene>
    <name evidence="5" type="ORF">BPAG_LOCUS9948</name>
</gene>
<dbReference type="STRING" id="6280.A0A0N4TNC6"/>
<evidence type="ECO:0000313" key="5">
    <source>
        <dbReference type="EMBL" id="VDN91134.1"/>
    </source>
</evidence>
<evidence type="ECO:0000256" key="2">
    <source>
        <dbReference type="ARBA" id="ARBA00023128"/>
    </source>
</evidence>
<dbReference type="SUPFAM" id="SSF47694">
    <property type="entry name" value="Cytochrome c oxidase subunit h"/>
    <property type="match status" value="1"/>
</dbReference>
<reference evidence="5 6" key="2">
    <citation type="submission" date="2018-11" db="EMBL/GenBank/DDBJ databases">
        <authorList>
            <consortium name="Pathogen Informatics"/>
        </authorList>
    </citation>
    <scope>NUCLEOTIDE SEQUENCE [LARGE SCALE GENOMIC DNA]</scope>
</reference>
<dbReference type="Proteomes" id="UP000278627">
    <property type="component" value="Unassembled WGS sequence"/>
</dbReference>
<feature type="domain" description="PRORP" evidence="4">
    <location>
        <begin position="360"/>
        <end position="578"/>
    </location>
</feature>
<dbReference type="Pfam" id="PF16953">
    <property type="entry name" value="PRORP"/>
    <property type="match status" value="1"/>
</dbReference>
<evidence type="ECO:0000259" key="4">
    <source>
        <dbReference type="Pfam" id="PF16953"/>
    </source>
</evidence>
<dbReference type="AlphaFoldDB" id="A0A0N4TNC6"/>
<sequence>MSDVTAGLKAGREKCYQSRDEYFKCCEQYKTYSESKCKKLKQKFEKDCPASWVPHFIRKYNYEKYKQKLVDEGILLTEVNDADKADIGAGRLFHATCSVLANPLTSSGTNVCSKQNSSSKFPRTNAEKLAHCGCINDALCDVSVEQFCERMKLFGSMKYLNALRILRDVRYLKTGRLLLKHLCSSSSSLPAYTVLEMVEMLVCIHMEGAAERGDEELWRNLLLLANKVPHFLKPTVLLLLKSCCPVNIMPKLPSNLMLRPVVITALLVTDLSIFIANYVRSGKVTLFQALLAKETAYDLFKNDQLLRVLALHTNSHSAVSSTYLDYLSGRSITLLDDNIWHFNSIIRQSKYWDIRNTTVSNNGDCFFCGGKFKKNEDLSEMEFGLLRSEIMKYLSNDMQMFSSATDQEISDLRDHIKRKIKPVEDQQSLVVDALNVLYTGINNIRSRYGIDEVLQKSLNIFANVLLIVRKGGDTNRVWNEHDKFHNSRLSAFFCHRMSSDDLFVLLAVMELGRNAFFLTNDFFMNHRNMLTTSGQSLFDKWVEKRAVRLDDKDIIMPSKFASYAQKTENGYHIPVKTINKSITLHSFLCVRKKHPIRHY</sequence>
<keyword evidence="6" id="KW-1185">Reference proteome</keyword>
<keyword evidence="2" id="KW-0496">Mitochondrion</keyword>
<dbReference type="EMBL" id="UZAD01013170">
    <property type="protein sequence ID" value="VDN91134.1"/>
    <property type="molecule type" value="Genomic_DNA"/>
</dbReference>
<dbReference type="Gene3D" id="3.40.50.11980">
    <property type="match status" value="1"/>
</dbReference>
<dbReference type="InterPro" id="IPR042289">
    <property type="entry name" value="COA6"/>
</dbReference>
<name>A0A0N4TNC6_BRUPA</name>
<accession>A0A0N4TNC6</accession>
<dbReference type="GO" id="GO:0008535">
    <property type="term" value="P:respiratory chain complex IV assembly"/>
    <property type="evidence" value="ECO:0007669"/>
    <property type="project" value="InterPro"/>
</dbReference>
<evidence type="ECO:0000256" key="3">
    <source>
        <dbReference type="ARBA" id="ARBA00023157"/>
    </source>
</evidence>
<dbReference type="Pfam" id="PF02297">
    <property type="entry name" value="COX6B"/>
    <property type="match status" value="1"/>
</dbReference>
<dbReference type="GO" id="GO:0042775">
    <property type="term" value="P:mitochondrial ATP synthesis coupled electron transport"/>
    <property type="evidence" value="ECO:0007669"/>
    <property type="project" value="TreeGrafter"/>
</dbReference>